<protein>
    <submittedName>
        <fullName evidence="8">Unannotated protein</fullName>
    </submittedName>
</protein>
<dbReference type="PANTHER" id="PTHR32322:SF2">
    <property type="entry name" value="EAMA DOMAIN-CONTAINING PROTEIN"/>
    <property type="match status" value="1"/>
</dbReference>
<proteinExistence type="predicted"/>
<feature type="domain" description="EamA" evidence="6">
    <location>
        <begin position="10"/>
        <end position="143"/>
    </location>
</feature>
<feature type="transmembrane region" description="Helical" evidence="5">
    <location>
        <begin position="150"/>
        <end position="168"/>
    </location>
</feature>
<keyword evidence="2 5" id="KW-0812">Transmembrane</keyword>
<feature type="transmembrane region" description="Helical" evidence="5">
    <location>
        <begin position="99"/>
        <end position="119"/>
    </location>
</feature>
<accession>A0A6J7U6Y5</accession>
<keyword evidence="4 5" id="KW-0472">Membrane</keyword>
<dbReference type="InterPro" id="IPR050638">
    <property type="entry name" value="AA-Vitamin_Transporters"/>
</dbReference>
<feature type="transmembrane region" description="Helical" evidence="5">
    <location>
        <begin position="126"/>
        <end position="144"/>
    </location>
</feature>
<evidence type="ECO:0000259" key="6">
    <source>
        <dbReference type="Pfam" id="PF00892"/>
    </source>
</evidence>
<feature type="transmembrane region" description="Helical" evidence="5">
    <location>
        <begin position="242"/>
        <end position="263"/>
    </location>
</feature>
<evidence type="ECO:0000256" key="5">
    <source>
        <dbReference type="SAM" id="Phobius"/>
    </source>
</evidence>
<sequence>MTQRLSRMTIFGVAIMWFVGGGIYPFLSHATETIDPINVVFIRAWGSALILFLAVLFLAPKSPRAFKFDKSFLPIVISSAMYSPLCSVSLAWSSSRIPGAITALLYSTLPAMSIIYLAIQGKRPSRLATSGVVVASVAVVFLIGAPQGSVQIAGIFAALLSTFAWFAATEIWIKYESGYPLIFAIFLQVFIGAIGTTIVHFVMNVPEVHAKDVFNPTMIFLVLALASQYWAYLGISRRVSPALLTSFAFVNPLVAGVIGFFAFDQKLGMVQLVAGVILLIGVYLVVKSETTA</sequence>
<gene>
    <name evidence="7" type="ORF">UFOPK2978_00541</name>
    <name evidence="8" type="ORF">UFOPK4307_00856</name>
</gene>
<comment type="subcellular location">
    <subcellularLocation>
        <location evidence="1">Membrane</location>
        <topology evidence="1">Multi-pass membrane protein</topology>
    </subcellularLocation>
</comment>
<evidence type="ECO:0000256" key="4">
    <source>
        <dbReference type="ARBA" id="ARBA00023136"/>
    </source>
</evidence>
<dbReference type="InterPro" id="IPR000620">
    <property type="entry name" value="EamA_dom"/>
</dbReference>
<dbReference type="InterPro" id="IPR037185">
    <property type="entry name" value="EmrE-like"/>
</dbReference>
<evidence type="ECO:0000256" key="1">
    <source>
        <dbReference type="ARBA" id="ARBA00004141"/>
    </source>
</evidence>
<dbReference type="GO" id="GO:0016020">
    <property type="term" value="C:membrane"/>
    <property type="evidence" value="ECO:0007669"/>
    <property type="project" value="UniProtKB-SubCell"/>
</dbReference>
<feature type="transmembrane region" description="Helical" evidence="5">
    <location>
        <begin position="71"/>
        <end position="93"/>
    </location>
</feature>
<feature type="transmembrane region" description="Helical" evidence="5">
    <location>
        <begin position="180"/>
        <end position="202"/>
    </location>
</feature>
<feature type="transmembrane region" description="Helical" evidence="5">
    <location>
        <begin position="214"/>
        <end position="235"/>
    </location>
</feature>
<evidence type="ECO:0000313" key="7">
    <source>
        <dbReference type="EMBL" id="CAB4790669.1"/>
    </source>
</evidence>
<keyword evidence="3 5" id="KW-1133">Transmembrane helix</keyword>
<feature type="transmembrane region" description="Helical" evidence="5">
    <location>
        <begin position="39"/>
        <end position="59"/>
    </location>
</feature>
<dbReference type="Pfam" id="PF00892">
    <property type="entry name" value="EamA"/>
    <property type="match status" value="1"/>
</dbReference>
<evidence type="ECO:0000256" key="2">
    <source>
        <dbReference type="ARBA" id="ARBA00022692"/>
    </source>
</evidence>
<dbReference type="PANTHER" id="PTHR32322">
    <property type="entry name" value="INNER MEMBRANE TRANSPORTER"/>
    <property type="match status" value="1"/>
</dbReference>
<dbReference type="EMBL" id="CAFBQO010000140">
    <property type="protein sequence ID" value="CAB5059938.1"/>
    <property type="molecule type" value="Genomic_DNA"/>
</dbReference>
<dbReference type="AlphaFoldDB" id="A0A6J7U6Y5"/>
<reference evidence="8" key="1">
    <citation type="submission" date="2020-05" db="EMBL/GenBank/DDBJ databases">
        <authorList>
            <person name="Chiriac C."/>
            <person name="Salcher M."/>
            <person name="Ghai R."/>
            <person name="Kavagutti S V."/>
        </authorList>
    </citation>
    <scope>NUCLEOTIDE SEQUENCE</scope>
</reference>
<dbReference type="SUPFAM" id="SSF103481">
    <property type="entry name" value="Multidrug resistance efflux transporter EmrE"/>
    <property type="match status" value="1"/>
</dbReference>
<dbReference type="EMBL" id="CAFAAF010000067">
    <property type="protein sequence ID" value="CAB4790669.1"/>
    <property type="molecule type" value="Genomic_DNA"/>
</dbReference>
<feature type="transmembrane region" description="Helical" evidence="5">
    <location>
        <begin position="9"/>
        <end position="27"/>
    </location>
</feature>
<name>A0A6J7U6Y5_9ZZZZ</name>
<evidence type="ECO:0000256" key="3">
    <source>
        <dbReference type="ARBA" id="ARBA00022989"/>
    </source>
</evidence>
<organism evidence="8">
    <name type="scientific">freshwater metagenome</name>
    <dbReference type="NCBI Taxonomy" id="449393"/>
    <lineage>
        <taxon>unclassified sequences</taxon>
        <taxon>metagenomes</taxon>
        <taxon>ecological metagenomes</taxon>
    </lineage>
</organism>
<feature type="transmembrane region" description="Helical" evidence="5">
    <location>
        <begin position="269"/>
        <end position="286"/>
    </location>
</feature>
<evidence type="ECO:0000313" key="8">
    <source>
        <dbReference type="EMBL" id="CAB5059938.1"/>
    </source>
</evidence>